<dbReference type="GO" id="GO:0016757">
    <property type="term" value="F:glycosyltransferase activity"/>
    <property type="evidence" value="ECO:0007669"/>
    <property type="project" value="InterPro"/>
</dbReference>
<keyword evidence="3" id="KW-1185">Reference proteome</keyword>
<sequence>MKITIVTDHRFFNYGDEMFDDYVFDYNFFKNYLDVFDKVDIVCRVQKMEVLDNRWVKSSGPGINFISLPNEHGLNWFLNINRYIKEELLAIFDTDSFCFRLPSMAAWEIFCQNKSRNLPYIFESIGDPEDAMISSEDSLAKRVPIMVLGHILKNRKRKIVYHAVTGSYVSIKHLQQKYPIKEDKITESISSIRLESRYILKRSKIFDFKKSIRIIHIGSFIPLKNQKDLIQAFKIISAKYPQAKLDFVGDGPTSNACEQFVKKLGLSSEVVFHGQVTGFNNIVKLLDKAQFFILPSFNEGMPRALIEAMARGLICLGSNRGGISELLDEEYLFTVGDYQQIANKLTCLINNYSTEELGQISLINIDRAKEFENGILQNKRYKLLKSLREIL</sequence>
<dbReference type="SUPFAM" id="SSF53756">
    <property type="entry name" value="UDP-Glycosyltransferase/glycogen phosphorylase"/>
    <property type="match status" value="1"/>
</dbReference>
<dbReference type="Gene3D" id="3.40.50.2000">
    <property type="entry name" value="Glycogen Phosphorylase B"/>
    <property type="match status" value="2"/>
</dbReference>
<evidence type="ECO:0000313" key="2">
    <source>
        <dbReference type="EMBL" id="SFF77165.1"/>
    </source>
</evidence>
<dbReference type="AlphaFoldDB" id="A0A1I2LD36"/>
<dbReference type="Proteomes" id="UP000199116">
    <property type="component" value="Unassembled WGS sequence"/>
</dbReference>
<dbReference type="InterPro" id="IPR001296">
    <property type="entry name" value="Glyco_trans_1"/>
</dbReference>
<evidence type="ECO:0000259" key="1">
    <source>
        <dbReference type="Pfam" id="PF00534"/>
    </source>
</evidence>
<protein>
    <submittedName>
        <fullName evidence="2">Glycosyltransferase involved in cell wall bisynthesis</fullName>
    </submittedName>
</protein>
<dbReference type="PANTHER" id="PTHR12526">
    <property type="entry name" value="GLYCOSYLTRANSFERASE"/>
    <property type="match status" value="1"/>
</dbReference>
<proteinExistence type="predicted"/>
<dbReference type="EMBL" id="FOOH01000008">
    <property type="protein sequence ID" value="SFF77165.1"/>
    <property type="molecule type" value="Genomic_DNA"/>
</dbReference>
<feature type="domain" description="Glycosyl transferase family 1" evidence="1">
    <location>
        <begin position="204"/>
        <end position="353"/>
    </location>
</feature>
<dbReference type="RefSeq" id="WP_093304097.1">
    <property type="nucleotide sequence ID" value="NZ_FOOH01000008.1"/>
</dbReference>
<accession>A0A1I2LD36</accession>
<evidence type="ECO:0000313" key="3">
    <source>
        <dbReference type="Proteomes" id="UP000199116"/>
    </source>
</evidence>
<organism evidence="2 3">
    <name type="scientific">Salegentibacter agarivorans</name>
    <dbReference type="NCBI Taxonomy" id="345907"/>
    <lineage>
        <taxon>Bacteria</taxon>
        <taxon>Pseudomonadati</taxon>
        <taxon>Bacteroidota</taxon>
        <taxon>Flavobacteriia</taxon>
        <taxon>Flavobacteriales</taxon>
        <taxon>Flavobacteriaceae</taxon>
        <taxon>Salegentibacter</taxon>
    </lineage>
</organism>
<dbReference type="Pfam" id="PF00534">
    <property type="entry name" value="Glycos_transf_1"/>
    <property type="match status" value="1"/>
</dbReference>
<reference evidence="3" key="1">
    <citation type="submission" date="2016-10" db="EMBL/GenBank/DDBJ databases">
        <authorList>
            <person name="Varghese N."/>
            <person name="Submissions S."/>
        </authorList>
    </citation>
    <scope>NUCLEOTIDE SEQUENCE [LARGE SCALE GENOMIC DNA]</scope>
    <source>
        <strain evidence="3">DSM 23515</strain>
    </source>
</reference>
<keyword evidence="2" id="KW-0808">Transferase</keyword>
<gene>
    <name evidence="2" type="ORF">SAMN04488033_10886</name>
</gene>
<name>A0A1I2LD36_9FLAO</name>